<sequence length="215" mass="25475">MKVFADYNGIHDGSLRRWIKGFLQEGVLGVRRSTTNRRYSIDLKVAAVVDYQDTGLSRQEVLHKYNIRSNSQLTDWVIRYNSGKLLAPKGAGKRVRKMGRKVSYDEKIKIVQWALDHDSDYQVTAKEFDVSYNRVYDWVRKYQATGNWEVLKDRRGKKPRPKGDALTREEQLEEENRQLKAKVRRLEVERAFAKKLREIRNREVDDPQNTKRFRN</sequence>
<evidence type="ECO:0000313" key="4">
    <source>
        <dbReference type="EMBL" id="APU47021.1"/>
    </source>
</evidence>
<dbReference type="InterPro" id="IPR036388">
    <property type="entry name" value="WH-like_DNA-bd_sf"/>
</dbReference>
<protein>
    <submittedName>
        <fullName evidence="4">Transposase</fullName>
    </submittedName>
</protein>
<dbReference type="Gene3D" id="1.10.10.10">
    <property type="entry name" value="Winged helix-like DNA-binding domain superfamily/Winged helix DNA-binding domain"/>
    <property type="match status" value="1"/>
</dbReference>
<dbReference type="Proteomes" id="UP000185427">
    <property type="component" value="Plasmid pSNU175-3"/>
</dbReference>
<feature type="region of interest" description="Disordered" evidence="2">
    <location>
        <begin position="154"/>
        <end position="173"/>
    </location>
</feature>
<dbReference type="InterPro" id="IPR052057">
    <property type="entry name" value="IS150/IS1296_orfA-like"/>
</dbReference>
<dbReference type="InterPro" id="IPR009057">
    <property type="entry name" value="Homeodomain-like_sf"/>
</dbReference>
<dbReference type="PANTHER" id="PTHR33795">
    <property type="entry name" value="INSERTION ELEMENT IS150 PROTEIN INSJ"/>
    <property type="match status" value="1"/>
</dbReference>
<keyword evidence="4" id="KW-0614">Plasmid</keyword>
<organism evidence="4 5">
    <name type="scientific">Limosilactobacillus fermentum</name>
    <name type="common">Lactobacillus fermentum</name>
    <dbReference type="NCBI Taxonomy" id="1613"/>
    <lineage>
        <taxon>Bacteria</taxon>
        <taxon>Bacillati</taxon>
        <taxon>Bacillota</taxon>
        <taxon>Bacilli</taxon>
        <taxon>Lactobacillales</taxon>
        <taxon>Lactobacillaceae</taxon>
        <taxon>Limosilactobacillus</taxon>
    </lineage>
</organism>
<evidence type="ECO:0000313" key="5">
    <source>
        <dbReference type="Proteomes" id="UP000185427"/>
    </source>
</evidence>
<gene>
    <name evidence="4" type="ORF">BUW47_11320</name>
</gene>
<dbReference type="InterPro" id="IPR010921">
    <property type="entry name" value="Trp_repressor/repl_initiator"/>
</dbReference>
<geneLocation type="plasmid" evidence="5">
    <name>psnu175-3</name>
</geneLocation>
<name>A0A1L7GYB5_LIMFE</name>
<dbReference type="SUPFAM" id="SSF46689">
    <property type="entry name" value="Homeodomain-like"/>
    <property type="match status" value="1"/>
</dbReference>
<dbReference type="PANTHER" id="PTHR33795:SF1">
    <property type="entry name" value="INSERTION ELEMENT IS150 PROTEIN INSJ"/>
    <property type="match status" value="1"/>
</dbReference>
<proteinExistence type="inferred from homology"/>
<dbReference type="Pfam" id="PF13518">
    <property type="entry name" value="HTH_28"/>
    <property type="match status" value="1"/>
</dbReference>
<dbReference type="InterPro" id="IPR055247">
    <property type="entry name" value="InsJ-like_HTH"/>
</dbReference>
<evidence type="ECO:0000259" key="3">
    <source>
        <dbReference type="Pfam" id="PF13518"/>
    </source>
</evidence>
<dbReference type="EMBL" id="CP019032">
    <property type="protein sequence ID" value="APU47021.1"/>
    <property type="molecule type" value="Genomic_DNA"/>
</dbReference>
<evidence type="ECO:0000256" key="1">
    <source>
        <dbReference type="ARBA" id="ARBA00038232"/>
    </source>
</evidence>
<feature type="compositionally biased region" description="Basic and acidic residues" evidence="2">
    <location>
        <begin position="161"/>
        <end position="173"/>
    </location>
</feature>
<reference evidence="4 5" key="1">
    <citation type="submission" date="2016-12" db="EMBL/GenBank/DDBJ databases">
        <title>Complete Genome Sequence of Lactobacillus fermentum Strain SNUV175, a Probiotic for Treatment of Bacterial Vaginosis.</title>
        <authorList>
            <person name="Lee S."/>
            <person name="You H.J."/>
            <person name="Kwon B."/>
            <person name="Ko G."/>
        </authorList>
    </citation>
    <scope>NUCLEOTIDE SEQUENCE [LARGE SCALE GENOMIC DNA]</scope>
    <source>
        <strain evidence="4 5">SNUV175</strain>
        <plasmid evidence="5">psnu175-3</plasmid>
    </source>
</reference>
<evidence type="ECO:0000256" key="2">
    <source>
        <dbReference type="SAM" id="MobiDB-lite"/>
    </source>
</evidence>
<dbReference type="GO" id="GO:0043565">
    <property type="term" value="F:sequence-specific DNA binding"/>
    <property type="evidence" value="ECO:0007669"/>
    <property type="project" value="InterPro"/>
</dbReference>
<dbReference type="AlphaFoldDB" id="A0A1L7GYB5"/>
<feature type="domain" description="Insertion element IS150 protein InsJ-like helix-turn-helix" evidence="3">
    <location>
        <begin position="106"/>
        <end position="158"/>
    </location>
</feature>
<dbReference type="SUPFAM" id="SSF48295">
    <property type="entry name" value="TrpR-like"/>
    <property type="match status" value="1"/>
</dbReference>
<accession>A0A1L7GYB5</accession>
<comment type="similarity">
    <text evidence="1">Belongs to the IS150/IS1296 orfA family.</text>
</comment>